<evidence type="ECO:0000313" key="1">
    <source>
        <dbReference type="EMBL" id="LAA21668.1"/>
    </source>
</evidence>
<sequence>MYLLLNLPHCIVRLGSNQQPYYMCPKSIWSQLSNSCFSQVQLILINSGTMHVCVCVCVSESVGVDVGQHSCPLSLKISFSLVSELFELFKNFFMHLKNNTKASRLIGIKELINVKKQDGIITLKYLIF</sequence>
<proteinExistence type="predicted"/>
<dbReference type="EMBL" id="IACI01020991">
    <property type="protein sequence ID" value="LAA21667.1"/>
    <property type="molecule type" value="Transcribed_RNA"/>
</dbReference>
<reference evidence="1" key="2">
    <citation type="submission" date="2017-12" db="EMBL/GenBank/DDBJ databases">
        <title>Coralsnake Venomics: Analyses of Venom Gland Transcriptomes and Proteomes of Six Brazilian Taxa.</title>
        <authorList>
            <person name="Aird S.D."/>
            <person name="Jorge da Silva N."/>
            <person name="Qiu L."/>
            <person name="Villar-Briones A."/>
            <person name="Aparecida-Saddi V."/>
            <person name="Campos-Telles M.P."/>
            <person name="Grau M."/>
            <person name="Mikheyev A.S."/>
        </authorList>
    </citation>
    <scope>NUCLEOTIDE SEQUENCE</scope>
    <source>
        <tissue evidence="1">Venom_gland</tissue>
    </source>
</reference>
<dbReference type="AlphaFoldDB" id="A0A2H6N0K1"/>
<protein>
    <submittedName>
        <fullName evidence="1">Uncharacterized protein</fullName>
    </submittedName>
</protein>
<name>A0A2H6N0K1_9SAUR</name>
<organism evidence="1">
    <name type="scientific">Micrurus carvalhoi</name>
    <dbReference type="NCBI Taxonomy" id="3147026"/>
    <lineage>
        <taxon>Eukaryota</taxon>
        <taxon>Metazoa</taxon>
        <taxon>Chordata</taxon>
        <taxon>Craniata</taxon>
        <taxon>Vertebrata</taxon>
        <taxon>Euteleostomi</taxon>
        <taxon>Lepidosauria</taxon>
        <taxon>Squamata</taxon>
        <taxon>Bifurcata</taxon>
        <taxon>Unidentata</taxon>
        <taxon>Episquamata</taxon>
        <taxon>Toxicofera</taxon>
        <taxon>Serpentes</taxon>
        <taxon>Colubroidea</taxon>
        <taxon>Elapidae</taxon>
        <taxon>Elapinae</taxon>
        <taxon>Micrurus</taxon>
    </lineage>
</organism>
<accession>A0A2H6N0K1</accession>
<reference evidence="1" key="1">
    <citation type="submission" date="2017-07" db="EMBL/GenBank/DDBJ databases">
        <authorList>
            <person name="Mikheyev A."/>
            <person name="Grau M."/>
        </authorList>
    </citation>
    <scope>NUCLEOTIDE SEQUENCE</scope>
    <source>
        <tissue evidence="1">Venom_gland</tissue>
    </source>
</reference>
<dbReference type="EMBL" id="IACI01020992">
    <property type="protein sequence ID" value="LAA21668.1"/>
    <property type="molecule type" value="Transcribed_RNA"/>
</dbReference>